<accession>A0A9X3Z6D2</accession>
<dbReference type="InterPro" id="IPR036739">
    <property type="entry name" value="SLC41_membr_dom_sf"/>
</dbReference>
<feature type="domain" description="CBS" evidence="10">
    <location>
        <begin position="213"/>
        <end position="269"/>
    </location>
</feature>
<evidence type="ECO:0000256" key="3">
    <source>
        <dbReference type="ARBA" id="ARBA00022448"/>
    </source>
</evidence>
<evidence type="ECO:0000256" key="5">
    <source>
        <dbReference type="ARBA" id="ARBA00022842"/>
    </source>
</evidence>
<protein>
    <recommendedName>
        <fullName evidence="9">Magnesium transporter MgtE</fullName>
    </recommendedName>
</protein>
<dbReference type="NCBIfam" id="TIGR00400">
    <property type="entry name" value="mgtE"/>
    <property type="match status" value="1"/>
</dbReference>
<evidence type="ECO:0000256" key="7">
    <source>
        <dbReference type="ARBA" id="ARBA00023136"/>
    </source>
</evidence>
<dbReference type="RefSeq" id="WP_274942789.1">
    <property type="nucleotide sequence ID" value="NZ_JANWOI010000001.1"/>
</dbReference>
<evidence type="ECO:0000259" key="10">
    <source>
        <dbReference type="PROSITE" id="PS51371"/>
    </source>
</evidence>
<comment type="subunit">
    <text evidence="9">Homodimer.</text>
</comment>
<dbReference type="InterPro" id="IPR000644">
    <property type="entry name" value="CBS_dom"/>
</dbReference>
<dbReference type="GO" id="GO:0015095">
    <property type="term" value="F:magnesium ion transmembrane transporter activity"/>
    <property type="evidence" value="ECO:0007669"/>
    <property type="project" value="UniProtKB-UniRule"/>
</dbReference>
<gene>
    <name evidence="11" type="primary">mgtE</name>
    <name evidence="11" type="ORF">NYP16_03890</name>
</gene>
<keyword evidence="4 9" id="KW-0812">Transmembrane</keyword>
<dbReference type="InterPro" id="IPR046342">
    <property type="entry name" value="CBS_dom_sf"/>
</dbReference>
<dbReference type="Gene3D" id="3.10.580.10">
    <property type="entry name" value="CBS-domain"/>
    <property type="match status" value="1"/>
</dbReference>
<dbReference type="InterPro" id="IPR006667">
    <property type="entry name" value="SLC41_membr_dom"/>
</dbReference>
<keyword evidence="5 9" id="KW-0460">Magnesium</keyword>
<dbReference type="SMART" id="SM00924">
    <property type="entry name" value="MgtE_N"/>
    <property type="match status" value="1"/>
</dbReference>
<evidence type="ECO:0000256" key="1">
    <source>
        <dbReference type="ARBA" id="ARBA00004141"/>
    </source>
</evidence>
<dbReference type="SMART" id="SM00116">
    <property type="entry name" value="CBS"/>
    <property type="match status" value="2"/>
</dbReference>
<evidence type="ECO:0000256" key="8">
    <source>
        <dbReference type="PROSITE-ProRule" id="PRU00703"/>
    </source>
</evidence>
<dbReference type="SUPFAM" id="SSF161093">
    <property type="entry name" value="MgtE membrane domain-like"/>
    <property type="match status" value="1"/>
</dbReference>
<evidence type="ECO:0000256" key="4">
    <source>
        <dbReference type="ARBA" id="ARBA00022692"/>
    </source>
</evidence>
<reference evidence="11" key="2">
    <citation type="journal article" date="2023" name="Syst. Appl. Microbiol.">
        <title>Govania unica gen. nov., sp. nov., a rare biosphere bacterium that represents a novel family in the class Alphaproteobacteria.</title>
        <authorList>
            <person name="Vandamme P."/>
            <person name="Peeters C."/>
            <person name="Hettiarachchi A."/>
            <person name="Cnockaert M."/>
            <person name="Carlier A."/>
        </authorList>
    </citation>
    <scope>NUCLEOTIDE SEQUENCE</scope>
    <source>
        <strain evidence="11">LMG 31809</strain>
    </source>
</reference>
<dbReference type="Pfam" id="PF01769">
    <property type="entry name" value="MgtE"/>
    <property type="match status" value="1"/>
</dbReference>
<reference evidence="11" key="1">
    <citation type="submission" date="2022-08" db="EMBL/GenBank/DDBJ databases">
        <authorList>
            <person name="Vandamme P."/>
            <person name="Hettiarachchi A."/>
            <person name="Peeters C."/>
            <person name="Cnockaert M."/>
            <person name="Carlier A."/>
        </authorList>
    </citation>
    <scope>NUCLEOTIDE SEQUENCE</scope>
    <source>
        <strain evidence="11">LMG 31809</strain>
    </source>
</reference>
<feature type="transmembrane region" description="Helical" evidence="9">
    <location>
        <begin position="294"/>
        <end position="314"/>
    </location>
</feature>
<dbReference type="PROSITE" id="PS51371">
    <property type="entry name" value="CBS"/>
    <property type="match status" value="1"/>
</dbReference>
<dbReference type="CDD" id="cd04606">
    <property type="entry name" value="CBS_pair_Mg_transporter"/>
    <property type="match status" value="1"/>
</dbReference>
<keyword evidence="9" id="KW-1003">Cell membrane</keyword>
<dbReference type="GO" id="GO:0046872">
    <property type="term" value="F:metal ion binding"/>
    <property type="evidence" value="ECO:0007669"/>
    <property type="project" value="UniProtKB-KW"/>
</dbReference>
<dbReference type="Proteomes" id="UP001141619">
    <property type="component" value="Unassembled WGS sequence"/>
</dbReference>
<keyword evidence="6 9" id="KW-1133">Transmembrane helix</keyword>
<dbReference type="AlphaFoldDB" id="A0A9X3Z6D2"/>
<dbReference type="Gene3D" id="1.10.357.20">
    <property type="entry name" value="SLC41 divalent cation transporters, integral membrane domain"/>
    <property type="match status" value="1"/>
</dbReference>
<keyword evidence="7 9" id="KW-0472">Membrane</keyword>
<dbReference type="InterPro" id="IPR006669">
    <property type="entry name" value="MgtE_transporter"/>
</dbReference>
<feature type="transmembrane region" description="Helical" evidence="9">
    <location>
        <begin position="396"/>
        <end position="421"/>
    </location>
</feature>
<sequence length="457" mass="49829">MATIRDERELIAPTVDRAFLDIVTEALDDGDHDRLRELVEPLHAADMADLIALLPSDERAVFVQALGGDFDPEVLAELDEAVRDDVVDHLPARDLAAAVSQLETYDAVYVLEDLDEDKRQEVLGGLRAEERVAVEEALAYPEDSAGRLMRRELVAVPQFWTVGQTIDSLRSRDDLPDEFHEIFVVDPRYHLVGTVALGQLLRSGRDVLMQDILEEDQRNIKVTTDQEEVAYLFKQYNLMSAAVTDGEGRLAGVITIDEVVDVITEEADEDMLALGGVSDGDVNESALTVTRARLPWLMVNLLTAVLSASVIGLFEKSIEKLVALAVLMPIVASMGGNAGTQTMTVTVRALASRDLTASNAWRVVRKEVLANLMNGVVLATFSGSFVGFWFRDWVLGAVIASALLFNLCVAGLFGALIPLGFKRLNIDPAVASGVFLTTVTDVCGFMGFLGLAAWIIL</sequence>
<dbReference type="SUPFAM" id="SSF54631">
    <property type="entry name" value="CBS-domain pair"/>
    <property type="match status" value="1"/>
</dbReference>
<dbReference type="EMBL" id="JANWOI010000001">
    <property type="protein sequence ID" value="MDA5193095.1"/>
    <property type="molecule type" value="Genomic_DNA"/>
</dbReference>
<dbReference type="PANTHER" id="PTHR43773:SF1">
    <property type="entry name" value="MAGNESIUM TRANSPORTER MGTE"/>
    <property type="match status" value="1"/>
</dbReference>
<comment type="similarity">
    <text evidence="2 9">Belongs to the SLC41A transporter family.</text>
</comment>
<feature type="transmembrane region" description="Helical" evidence="9">
    <location>
        <begin position="433"/>
        <end position="456"/>
    </location>
</feature>
<feature type="transmembrane region" description="Helical" evidence="9">
    <location>
        <begin position="368"/>
        <end position="390"/>
    </location>
</feature>
<organism evidence="11 12">
    <name type="scientific">Govanella unica</name>
    <dbReference type="NCBI Taxonomy" id="2975056"/>
    <lineage>
        <taxon>Bacteria</taxon>
        <taxon>Pseudomonadati</taxon>
        <taxon>Pseudomonadota</taxon>
        <taxon>Alphaproteobacteria</taxon>
        <taxon>Emcibacterales</taxon>
        <taxon>Govanellaceae</taxon>
        <taxon>Govanella</taxon>
    </lineage>
</organism>
<dbReference type="GO" id="GO:0005886">
    <property type="term" value="C:plasma membrane"/>
    <property type="evidence" value="ECO:0007669"/>
    <property type="project" value="UniProtKB-SubCell"/>
</dbReference>
<keyword evidence="12" id="KW-1185">Reference proteome</keyword>
<dbReference type="InterPro" id="IPR006668">
    <property type="entry name" value="Mg_transptr_MgtE_intracell_dom"/>
</dbReference>
<keyword evidence="3 9" id="KW-0813">Transport</keyword>
<keyword evidence="8" id="KW-0129">CBS domain</keyword>
<dbReference type="Pfam" id="PF00571">
    <property type="entry name" value="CBS"/>
    <property type="match status" value="1"/>
</dbReference>
<dbReference type="PANTHER" id="PTHR43773">
    <property type="entry name" value="MAGNESIUM TRANSPORTER MGTE"/>
    <property type="match status" value="1"/>
</dbReference>
<comment type="caution">
    <text evidence="11">The sequence shown here is derived from an EMBL/GenBank/DDBJ whole genome shotgun (WGS) entry which is preliminary data.</text>
</comment>
<comment type="subcellular location">
    <subcellularLocation>
        <location evidence="9">Cell membrane</location>
        <topology evidence="9">Multi-pass membrane protein</topology>
    </subcellularLocation>
    <subcellularLocation>
        <location evidence="1">Membrane</location>
        <topology evidence="1">Multi-pass membrane protein</topology>
    </subcellularLocation>
</comment>
<dbReference type="InterPro" id="IPR038076">
    <property type="entry name" value="MgtE_N_sf"/>
</dbReference>
<comment type="function">
    <text evidence="9">Acts as a magnesium transporter.</text>
</comment>
<evidence type="ECO:0000313" key="11">
    <source>
        <dbReference type="EMBL" id="MDA5193095.1"/>
    </source>
</evidence>
<dbReference type="Gene3D" id="1.25.60.10">
    <property type="entry name" value="MgtE N-terminal domain-like"/>
    <property type="match status" value="1"/>
</dbReference>
<evidence type="ECO:0000313" key="12">
    <source>
        <dbReference type="Proteomes" id="UP001141619"/>
    </source>
</evidence>
<proteinExistence type="inferred from homology"/>
<dbReference type="Pfam" id="PF03448">
    <property type="entry name" value="MgtE_N"/>
    <property type="match status" value="1"/>
</dbReference>
<dbReference type="SUPFAM" id="SSF158791">
    <property type="entry name" value="MgtE N-terminal domain-like"/>
    <property type="match status" value="1"/>
</dbReference>
<name>A0A9X3Z6D2_9PROT</name>
<evidence type="ECO:0000256" key="6">
    <source>
        <dbReference type="ARBA" id="ARBA00022989"/>
    </source>
</evidence>
<evidence type="ECO:0000256" key="9">
    <source>
        <dbReference type="RuleBase" id="RU362011"/>
    </source>
</evidence>
<comment type="caution">
    <text evidence="9">Lacks conserved residue(s) required for the propagation of feature annotation.</text>
</comment>
<evidence type="ECO:0000256" key="2">
    <source>
        <dbReference type="ARBA" id="ARBA00009749"/>
    </source>
</evidence>
<keyword evidence="9" id="KW-0479">Metal-binding</keyword>